<dbReference type="AlphaFoldDB" id="A0A7C4V5F2"/>
<accession>A0A7C4V5F2</accession>
<comment type="caution">
    <text evidence="2">The sequence shown here is derived from an EMBL/GenBank/DDBJ whole genome shotgun (WGS) entry which is preliminary data.</text>
</comment>
<reference evidence="2" key="1">
    <citation type="journal article" date="2020" name="mSystems">
        <title>Genome- and Community-Level Interaction Insights into Carbon Utilization and Element Cycling Functions of Hydrothermarchaeota in Hydrothermal Sediment.</title>
        <authorList>
            <person name="Zhou Z."/>
            <person name="Liu Y."/>
            <person name="Xu W."/>
            <person name="Pan J."/>
            <person name="Luo Z.H."/>
            <person name="Li M."/>
        </authorList>
    </citation>
    <scope>NUCLEOTIDE SEQUENCE [LARGE SCALE GENOMIC DNA]</scope>
    <source>
        <strain evidence="2">HyVt-570</strain>
    </source>
</reference>
<organism evidence="2">
    <name type="scientific">Oceanithermus profundus</name>
    <dbReference type="NCBI Taxonomy" id="187137"/>
    <lineage>
        <taxon>Bacteria</taxon>
        <taxon>Thermotogati</taxon>
        <taxon>Deinococcota</taxon>
        <taxon>Deinococci</taxon>
        <taxon>Thermales</taxon>
        <taxon>Thermaceae</taxon>
        <taxon>Oceanithermus</taxon>
    </lineage>
</organism>
<evidence type="ECO:0000256" key="1">
    <source>
        <dbReference type="SAM" id="MobiDB-lite"/>
    </source>
</evidence>
<feature type="region of interest" description="Disordered" evidence="1">
    <location>
        <begin position="36"/>
        <end position="65"/>
    </location>
</feature>
<dbReference type="EMBL" id="DRPZ01000100">
    <property type="protein sequence ID" value="HGY09168.1"/>
    <property type="molecule type" value="Genomic_DNA"/>
</dbReference>
<sequence length="140" mass="15164">MNTPKTPEELTAQIERAVRGYLVEVQRAAQEAVARAFSEAGASPGATSARRRGAPAKSGKSAPRRYRSAAEIARVQEALEAAVRQFPGTSLSTLAEELQVPMRKLQIPMGHLKRAGRVRAVGERHLTRYFPAVGLVSSED</sequence>
<dbReference type="Proteomes" id="UP000885759">
    <property type="component" value="Unassembled WGS sequence"/>
</dbReference>
<name>A0A7C4V5F2_9DEIN</name>
<gene>
    <name evidence="2" type="ORF">ENK37_03810</name>
</gene>
<evidence type="ECO:0000313" key="2">
    <source>
        <dbReference type="EMBL" id="HGY09168.1"/>
    </source>
</evidence>
<protein>
    <submittedName>
        <fullName evidence="2">Winged helix-turn-helix domain-containing protein</fullName>
    </submittedName>
</protein>
<proteinExistence type="predicted"/>